<dbReference type="STRING" id="742152.A0A2H3JDX1"/>
<dbReference type="EMBL" id="KB468053">
    <property type="protein sequence ID" value="PCH39745.1"/>
    <property type="molecule type" value="Genomic_DNA"/>
</dbReference>
<reference evidence="1 2" key="1">
    <citation type="journal article" date="2012" name="Science">
        <title>The Paleozoic origin of enzymatic lignin decomposition reconstructed from 31 fungal genomes.</title>
        <authorList>
            <person name="Floudas D."/>
            <person name="Binder M."/>
            <person name="Riley R."/>
            <person name="Barry K."/>
            <person name="Blanchette R.A."/>
            <person name="Henrissat B."/>
            <person name="Martinez A.T."/>
            <person name="Otillar R."/>
            <person name="Spatafora J.W."/>
            <person name="Yadav J.S."/>
            <person name="Aerts A."/>
            <person name="Benoit I."/>
            <person name="Boyd A."/>
            <person name="Carlson A."/>
            <person name="Copeland A."/>
            <person name="Coutinho P.M."/>
            <person name="de Vries R.P."/>
            <person name="Ferreira P."/>
            <person name="Findley K."/>
            <person name="Foster B."/>
            <person name="Gaskell J."/>
            <person name="Glotzer D."/>
            <person name="Gorecki P."/>
            <person name="Heitman J."/>
            <person name="Hesse C."/>
            <person name="Hori C."/>
            <person name="Igarashi K."/>
            <person name="Jurgens J.A."/>
            <person name="Kallen N."/>
            <person name="Kersten P."/>
            <person name="Kohler A."/>
            <person name="Kuees U."/>
            <person name="Kumar T.K.A."/>
            <person name="Kuo A."/>
            <person name="LaButti K."/>
            <person name="Larrondo L.F."/>
            <person name="Lindquist E."/>
            <person name="Ling A."/>
            <person name="Lombard V."/>
            <person name="Lucas S."/>
            <person name="Lundell T."/>
            <person name="Martin R."/>
            <person name="McLaughlin D.J."/>
            <person name="Morgenstern I."/>
            <person name="Morin E."/>
            <person name="Murat C."/>
            <person name="Nagy L.G."/>
            <person name="Nolan M."/>
            <person name="Ohm R.A."/>
            <person name="Patyshakuliyeva A."/>
            <person name="Rokas A."/>
            <person name="Ruiz-Duenas F.J."/>
            <person name="Sabat G."/>
            <person name="Salamov A."/>
            <person name="Samejima M."/>
            <person name="Schmutz J."/>
            <person name="Slot J.C."/>
            <person name="St John F."/>
            <person name="Stenlid J."/>
            <person name="Sun H."/>
            <person name="Sun S."/>
            <person name="Syed K."/>
            <person name="Tsang A."/>
            <person name="Wiebenga A."/>
            <person name="Young D."/>
            <person name="Pisabarro A."/>
            <person name="Eastwood D.C."/>
            <person name="Martin F."/>
            <person name="Cullen D."/>
            <person name="Grigoriev I.V."/>
            <person name="Hibbett D.S."/>
        </authorList>
    </citation>
    <scope>NUCLEOTIDE SEQUENCE [LARGE SCALE GENOMIC DNA]</scope>
    <source>
        <strain evidence="1 2">MD-104</strain>
    </source>
</reference>
<dbReference type="OMA" id="RACTLDI"/>
<dbReference type="OrthoDB" id="3181259at2759"/>
<dbReference type="Gene3D" id="1.20.1280.50">
    <property type="match status" value="1"/>
</dbReference>
<evidence type="ECO:0000313" key="1">
    <source>
        <dbReference type="EMBL" id="PCH39745.1"/>
    </source>
</evidence>
<gene>
    <name evidence="1" type="ORF">WOLCODRAFT_67542</name>
</gene>
<keyword evidence="2" id="KW-1185">Reference proteome</keyword>
<proteinExistence type="predicted"/>
<dbReference type="Gene3D" id="3.80.10.10">
    <property type="entry name" value="Ribonuclease Inhibitor"/>
    <property type="match status" value="1"/>
</dbReference>
<sequence>MFPLAVSHVCRAWRRLALRTPALWRRISLDHRLHMWRYRLYLAKACTLDIQLGAAHTSEPPRHRQAALDFRTVRAYMQLVHPLVGQWRSLDIRFDTPSRYLWRGAISGCCGGTPAAHALHMEKLTLAYPGNDDPTEYILFGGSSPALRRATLCGIRLTWHPGVFGNLSHLDYTHHGFTCGRDAAAEVLRMLQTSSRLVELRLAFPWRGDGATRAPAAPRRAVTLARLAALTVSIEGPDVPSALLLVLAHTSAPALRVLRLRSCYPFRRPAVFPSARHVPQALPACAAVERVYVEHGWLDPRLVFALLPRLPRLAHLAVRGARVTGEYVRALAETLRARRALCAAPQLEVLELVRCENVTAEELVRALRPRSGSAAPCVQTLSLNQCSGVSPAKLRKLKGAGISLSVC</sequence>
<evidence type="ECO:0000313" key="2">
    <source>
        <dbReference type="Proteomes" id="UP000218811"/>
    </source>
</evidence>
<dbReference type="Proteomes" id="UP000218811">
    <property type="component" value="Unassembled WGS sequence"/>
</dbReference>
<name>A0A2H3JDX1_WOLCO</name>
<dbReference type="InterPro" id="IPR032675">
    <property type="entry name" value="LRR_dom_sf"/>
</dbReference>
<organism evidence="1 2">
    <name type="scientific">Wolfiporia cocos (strain MD-104)</name>
    <name type="common">Brown rot fungus</name>
    <dbReference type="NCBI Taxonomy" id="742152"/>
    <lineage>
        <taxon>Eukaryota</taxon>
        <taxon>Fungi</taxon>
        <taxon>Dikarya</taxon>
        <taxon>Basidiomycota</taxon>
        <taxon>Agaricomycotina</taxon>
        <taxon>Agaricomycetes</taxon>
        <taxon>Polyporales</taxon>
        <taxon>Phaeolaceae</taxon>
        <taxon>Wolfiporia</taxon>
    </lineage>
</organism>
<accession>A0A2H3JDX1</accession>
<dbReference type="SUPFAM" id="SSF52047">
    <property type="entry name" value="RNI-like"/>
    <property type="match status" value="1"/>
</dbReference>
<protein>
    <submittedName>
        <fullName evidence="1">Uncharacterized protein</fullName>
    </submittedName>
</protein>
<dbReference type="AlphaFoldDB" id="A0A2H3JDX1"/>